<name>A0A1M7BYZ8_9FIRM</name>
<accession>A0A1M7BYZ8</accession>
<dbReference type="Gene3D" id="1.10.10.1150">
    <property type="entry name" value="Coenzyme PQQ synthesis protein D (PqqD)"/>
    <property type="match status" value="1"/>
</dbReference>
<dbReference type="InterPro" id="IPR041881">
    <property type="entry name" value="PqqD_sf"/>
</dbReference>
<reference evidence="1 2" key="1">
    <citation type="submission" date="2016-11" db="EMBL/GenBank/DDBJ databases">
        <authorList>
            <person name="Jaros S."/>
            <person name="Januszkiewicz K."/>
            <person name="Wedrychowicz H."/>
        </authorList>
    </citation>
    <scope>NUCLEOTIDE SEQUENCE [LARGE SCALE GENOMIC DNA]</scope>
    <source>
        <strain evidence="1 2">DSM 15929</strain>
    </source>
</reference>
<evidence type="ECO:0000313" key="2">
    <source>
        <dbReference type="Proteomes" id="UP000184386"/>
    </source>
</evidence>
<evidence type="ECO:0000313" key="1">
    <source>
        <dbReference type="EMBL" id="SHL60086.1"/>
    </source>
</evidence>
<protein>
    <submittedName>
        <fullName evidence="1">Coenzyme PQQ synthesis protein D (PqqD)</fullName>
    </submittedName>
</protein>
<organism evidence="1 2">
    <name type="scientific">Anaerocolumna jejuensis DSM 15929</name>
    <dbReference type="NCBI Taxonomy" id="1121322"/>
    <lineage>
        <taxon>Bacteria</taxon>
        <taxon>Bacillati</taxon>
        <taxon>Bacillota</taxon>
        <taxon>Clostridia</taxon>
        <taxon>Lachnospirales</taxon>
        <taxon>Lachnospiraceae</taxon>
        <taxon>Anaerocolumna</taxon>
    </lineage>
</organism>
<dbReference type="EMBL" id="FRAC01000040">
    <property type="protein sequence ID" value="SHL60086.1"/>
    <property type="molecule type" value="Genomic_DNA"/>
</dbReference>
<dbReference type="Proteomes" id="UP000184386">
    <property type="component" value="Unassembled WGS sequence"/>
</dbReference>
<gene>
    <name evidence="1" type="ORF">SAMN02745136_05281</name>
</gene>
<dbReference type="AlphaFoldDB" id="A0A1M7BYZ8"/>
<dbReference type="OrthoDB" id="1752996at2"/>
<dbReference type="Pfam" id="PF05402">
    <property type="entry name" value="PqqD"/>
    <property type="match status" value="1"/>
</dbReference>
<sequence>MKIKEGFLLREIAGSYVVVPIGQRVIDFNGLMSLNETGALLWSKLEKEVRTINELVTLLCENYLVEEDRARVDIEAFINKITERGLIEDGNELGAVKCAADNELL</sequence>
<keyword evidence="2" id="KW-1185">Reference proteome</keyword>
<dbReference type="InterPro" id="IPR008792">
    <property type="entry name" value="PQQD"/>
</dbReference>
<dbReference type="STRING" id="1121322.SAMN02745136_05281"/>
<dbReference type="RefSeq" id="WP_073280185.1">
    <property type="nucleotide sequence ID" value="NZ_FRAC01000040.1"/>
</dbReference>
<proteinExistence type="predicted"/>